<gene>
    <name evidence="2" type="ORF">KC820_11530</name>
    <name evidence="3" type="ORF">KC820_12355</name>
</gene>
<evidence type="ECO:0000313" key="4">
    <source>
        <dbReference type="Proteomes" id="UP000675431"/>
    </source>
</evidence>
<dbReference type="RefSeq" id="WP_212371207.1">
    <property type="nucleotide sequence ID" value="NZ_JAGSIE010000038.1"/>
</dbReference>
<sequence>MKKINNSYNQSSFDDVEMDDELLAKKLYRLESEIAQIKREIDSGKKEIQQIENSRTWKIGNRLKSDKVETNSSANEEIKNRLKTMQSSIYTLQTELNRLRIDDRLLNTYQMMQTLTDEHQKGNLIHFIENLVYQKKVHDKNYLDTFHHAIRLFNRPEMKKYQLVVFDYLLQTMAAEDVSEPLVRSALSDDPLSLQSVSSFRGSLTKRIRQHQLNGPLSDWILDDKSVAYQFVDQLGIRRPTTSEIGYTKDELPLNEGTVIKPLDGAGARGVYLLHTANNIVDIKRNQTLRDTEQLREQMEKDIQTKWVSEDSWGYEELIYENQENKQPARDLKFYSFYGKTPLILEIIRYPEMQYCWWTSEGKPLLTGKYNDQLFKGEGFTQEELEQVNEISRQIPSPFMRIDFLRGEEGLVFGEFTPKPGNYDEFDETIDRWLGDCFLEAENRLVTGMLHGKKFDAFSDILKV</sequence>
<dbReference type="EMBL" id="JAGSIE010000038">
    <property type="protein sequence ID" value="MBR7554755.1"/>
    <property type="molecule type" value="Genomic_DNA"/>
</dbReference>
<comment type="caution">
    <text evidence="3">The sequence shown here is derived from an EMBL/GenBank/DDBJ whole genome shotgun (WGS) entry which is preliminary data.</text>
</comment>
<organism evidence="3 4">
    <name type="scientific">Allobacillus saliphilus</name>
    <dbReference type="NCBI Taxonomy" id="2912308"/>
    <lineage>
        <taxon>Bacteria</taxon>
        <taxon>Bacillati</taxon>
        <taxon>Bacillota</taxon>
        <taxon>Bacilli</taxon>
        <taxon>Bacillales</taxon>
        <taxon>Bacillaceae</taxon>
        <taxon>Allobacillus</taxon>
    </lineage>
</organism>
<dbReference type="SUPFAM" id="SSF56059">
    <property type="entry name" value="Glutathione synthetase ATP-binding domain-like"/>
    <property type="match status" value="1"/>
</dbReference>
<dbReference type="Pfam" id="PF14305">
    <property type="entry name" value="ATPgrasp_TupA"/>
    <property type="match status" value="1"/>
</dbReference>
<feature type="coiled-coil region" evidence="1">
    <location>
        <begin position="27"/>
        <end position="54"/>
    </location>
</feature>
<dbReference type="Proteomes" id="UP000675431">
    <property type="component" value="Unassembled WGS sequence"/>
</dbReference>
<keyword evidence="4" id="KW-1185">Reference proteome</keyword>
<dbReference type="EMBL" id="JAGSIE010000046">
    <property type="protein sequence ID" value="MBR7554918.1"/>
    <property type="molecule type" value="Genomic_DNA"/>
</dbReference>
<protein>
    <submittedName>
        <fullName evidence="3">Teichuronopeptide biosynthesis</fullName>
    </submittedName>
</protein>
<evidence type="ECO:0000313" key="2">
    <source>
        <dbReference type="EMBL" id="MBR7554755.1"/>
    </source>
</evidence>
<dbReference type="AlphaFoldDB" id="A0A941HU01"/>
<reference evidence="3 4" key="1">
    <citation type="submission" date="2021-04" db="EMBL/GenBank/DDBJ databases">
        <title>Allobacillus sp. nov. SKP8-2 isolated from shrimp paste.</title>
        <authorList>
            <person name="Tanasupawat S."/>
            <person name="Yiamsombat S."/>
            <person name="Kanchanasin P."/>
            <person name="Kuncharoen N."/>
        </authorList>
    </citation>
    <scope>NUCLEOTIDE SEQUENCE [LARGE SCALE GENOMIC DNA]</scope>
    <source>
        <strain evidence="3 4">SKP8-2</strain>
    </source>
</reference>
<evidence type="ECO:0000256" key="1">
    <source>
        <dbReference type="SAM" id="Coils"/>
    </source>
</evidence>
<accession>A0A941HU01</accession>
<proteinExistence type="predicted"/>
<keyword evidence="1" id="KW-0175">Coiled coil</keyword>
<dbReference type="InterPro" id="IPR029465">
    <property type="entry name" value="ATPgrasp_TupA"/>
</dbReference>
<name>A0A941HU01_9BACI</name>
<evidence type="ECO:0000313" key="3">
    <source>
        <dbReference type="EMBL" id="MBR7554918.1"/>
    </source>
</evidence>